<accession>A0A6U9YXC4</accession>
<reference evidence="2" key="1">
    <citation type="submission" date="2021-01" db="EMBL/GenBank/DDBJ databases">
        <authorList>
            <person name="Corre E."/>
            <person name="Pelletier E."/>
            <person name="Niang G."/>
            <person name="Scheremetjew M."/>
            <person name="Finn R."/>
            <person name="Kale V."/>
            <person name="Holt S."/>
            <person name="Cochrane G."/>
            <person name="Meng A."/>
            <person name="Brown T."/>
            <person name="Cohen L."/>
        </authorList>
    </citation>
    <scope>NUCLEOTIDE SEQUENCE</scope>
    <source>
        <strain evidence="2">10249 10 AB</strain>
    </source>
</reference>
<protein>
    <submittedName>
        <fullName evidence="2">Uncharacterized protein</fullName>
    </submittedName>
</protein>
<feature type="region of interest" description="Disordered" evidence="1">
    <location>
        <begin position="374"/>
        <end position="394"/>
    </location>
</feature>
<dbReference type="AlphaFoldDB" id="A0A6U9YXC4"/>
<feature type="region of interest" description="Disordered" evidence="1">
    <location>
        <begin position="546"/>
        <end position="565"/>
    </location>
</feature>
<organism evidence="2">
    <name type="scientific">Pseudo-nitzschia australis</name>
    <dbReference type="NCBI Taxonomy" id="44445"/>
    <lineage>
        <taxon>Eukaryota</taxon>
        <taxon>Sar</taxon>
        <taxon>Stramenopiles</taxon>
        <taxon>Ochrophyta</taxon>
        <taxon>Bacillariophyta</taxon>
        <taxon>Bacillariophyceae</taxon>
        <taxon>Bacillariophycidae</taxon>
        <taxon>Bacillariales</taxon>
        <taxon>Bacillariaceae</taxon>
        <taxon>Pseudo-nitzschia</taxon>
    </lineage>
</organism>
<feature type="region of interest" description="Disordered" evidence="1">
    <location>
        <begin position="470"/>
        <end position="509"/>
    </location>
</feature>
<feature type="compositionally biased region" description="Basic and acidic residues" evidence="1">
    <location>
        <begin position="116"/>
        <end position="130"/>
    </location>
</feature>
<feature type="compositionally biased region" description="Low complexity" evidence="1">
    <location>
        <begin position="488"/>
        <end position="509"/>
    </location>
</feature>
<dbReference type="EMBL" id="HBIX01014636">
    <property type="protein sequence ID" value="CAE0717943.1"/>
    <property type="molecule type" value="Transcribed_RNA"/>
</dbReference>
<evidence type="ECO:0000256" key="1">
    <source>
        <dbReference type="SAM" id="MobiDB-lite"/>
    </source>
</evidence>
<gene>
    <name evidence="2" type="ORF">PAUS00366_LOCUS10696</name>
    <name evidence="3" type="ORF">PAUS00366_LOCUS10697</name>
</gene>
<proteinExistence type="predicted"/>
<name>A0A6U9YXC4_9STRA</name>
<dbReference type="EMBL" id="HBIX01014637">
    <property type="protein sequence ID" value="CAE0717944.1"/>
    <property type="molecule type" value="Transcribed_RNA"/>
</dbReference>
<evidence type="ECO:0000313" key="3">
    <source>
        <dbReference type="EMBL" id="CAE0717944.1"/>
    </source>
</evidence>
<sequence length="565" mass="60494">MPGPKMGVRPVDFDEELVRHSPTFRKWEALLPGAKLRYACREFVKGHGEDEERLMRRIMIARRNNVRDHQALKWARRMQTSDTVKGATAKAAPNVKQSSPSQAQNNSSTAAGVGNKYERKDHRAAVKEEEISGGGGRDSNASNSRIETEEIISRTSHLLEQELEVPPGRRTRRPTTLISDDTIKEEMDFPAVEGTRSYKMWLSLPDGAEFLYNQKYIKGHETHDWLLKKNIWRRMRYRRENKKMVEDMLSRERKGTPLSIVSLRQESLRKRKHDETTIGNDTSATASISTAINADRDIGRVIVDAVVAQSGAEDAATNETNRQEVVASTASEIVDHALLSTNTGVVVAATAGPSMVSDANTKGTNNIAISIGDHQQQHQNPSPHSLHQHHHDPGESAAAFAASIALARSVADVNGIGTHGDLTSHQVADSAAVEAAVAAALAATDAKSNSYHHHAGDLVDINHVIHGTNDPLESGTATGGISVGPGLSSAAGSSMTPTSATAASRSTPASGDVDLGLALDAAAKLAAAVVVSSSEEVVLAATTAINTGGPESKEGSNMDVDKVEV</sequence>
<feature type="compositionally biased region" description="Basic and acidic residues" evidence="1">
    <location>
        <begin position="551"/>
        <end position="565"/>
    </location>
</feature>
<evidence type="ECO:0000313" key="2">
    <source>
        <dbReference type="EMBL" id="CAE0717943.1"/>
    </source>
</evidence>
<feature type="compositionally biased region" description="Low complexity" evidence="1">
    <location>
        <begin position="97"/>
        <end position="111"/>
    </location>
</feature>
<feature type="region of interest" description="Disordered" evidence="1">
    <location>
        <begin position="76"/>
        <end position="145"/>
    </location>
</feature>